<evidence type="ECO:0000313" key="16">
    <source>
        <dbReference type="EMBL" id="WVZ72381.1"/>
    </source>
</evidence>
<dbReference type="PROSITE" id="PS51294">
    <property type="entry name" value="HTH_MYB"/>
    <property type="match status" value="1"/>
</dbReference>
<evidence type="ECO:0000256" key="7">
    <source>
        <dbReference type="ARBA" id="ARBA00023054"/>
    </source>
</evidence>
<organism evidence="16 17">
    <name type="scientific">Paspalum notatum var. saurae</name>
    <dbReference type="NCBI Taxonomy" id="547442"/>
    <lineage>
        <taxon>Eukaryota</taxon>
        <taxon>Viridiplantae</taxon>
        <taxon>Streptophyta</taxon>
        <taxon>Embryophyta</taxon>
        <taxon>Tracheophyta</taxon>
        <taxon>Spermatophyta</taxon>
        <taxon>Magnoliopsida</taxon>
        <taxon>Liliopsida</taxon>
        <taxon>Poales</taxon>
        <taxon>Poaceae</taxon>
        <taxon>PACMAD clade</taxon>
        <taxon>Panicoideae</taxon>
        <taxon>Andropogonodae</taxon>
        <taxon>Paspaleae</taxon>
        <taxon>Paspalinae</taxon>
        <taxon>Paspalum</taxon>
    </lineage>
</organism>
<feature type="domain" description="HTH myb-type" evidence="14">
    <location>
        <begin position="1"/>
        <end position="33"/>
    </location>
</feature>
<accession>A0AAQ3WT88</accession>
<dbReference type="GO" id="GO:0000786">
    <property type="term" value="C:nucleosome"/>
    <property type="evidence" value="ECO:0007669"/>
    <property type="project" value="InterPro"/>
</dbReference>
<reference evidence="16 17" key="1">
    <citation type="submission" date="2024-02" db="EMBL/GenBank/DDBJ databases">
        <title>High-quality chromosome-scale genome assembly of Pensacola bahiagrass (Paspalum notatum Flugge var. saurae).</title>
        <authorList>
            <person name="Vega J.M."/>
            <person name="Podio M."/>
            <person name="Orjuela J."/>
            <person name="Siena L.A."/>
            <person name="Pessino S.C."/>
            <person name="Combes M.C."/>
            <person name="Mariac C."/>
            <person name="Albertini E."/>
            <person name="Pupilli F."/>
            <person name="Ortiz J.P.A."/>
            <person name="Leblanc O."/>
        </authorList>
    </citation>
    <scope>NUCLEOTIDE SEQUENCE [LARGE SCALE GENOMIC DNA]</scope>
    <source>
        <strain evidence="16">R1</strain>
        <tissue evidence="16">Leaf</tissue>
    </source>
</reference>
<evidence type="ECO:0000256" key="4">
    <source>
        <dbReference type="ARBA" id="ARBA00022454"/>
    </source>
</evidence>
<keyword evidence="8" id="KW-0238">DNA-binding</keyword>
<dbReference type="Pfam" id="PF00249">
    <property type="entry name" value="Myb_DNA-binding"/>
    <property type="match status" value="1"/>
</dbReference>
<dbReference type="InterPro" id="IPR001005">
    <property type="entry name" value="SANT/Myb"/>
</dbReference>
<keyword evidence="7 12" id="KW-0175">Coiled coil</keyword>
<dbReference type="CDD" id="cd11660">
    <property type="entry name" value="SANT_TRF"/>
    <property type="match status" value="1"/>
</dbReference>
<keyword evidence="6" id="KW-0805">Transcription regulation</keyword>
<dbReference type="PANTHER" id="PTHR46267">
    <property type="entry name" value="SINGLE MYB HISTONE 4"/>
    <property type="match status" value="1"/>
</dbReference>
<evidence type="ECO:0000256" key="10">
    <source>
        <dbReference type="ARBA" id="ARBA00023242"/>
    </source>
</evidence>
<evidence type="ECO:0008006" key="18">
    <source>
        <dbReference type="Google" id="ProtNLM"/>
    </source>
</evidence>
<keyword evidence="5" id="KW-0779">Telomere</keyword>
<protein>
    <recommendedName>
        <fullName evidence="18">MYB transcription factor</fullName>
    </recommendedName>
</protein>
<dbReference type="PROSITE" id="PS51504">
    <property type="entry name" value="H15"/>
    <property type="match status" value="1"/>
</dbReference>
<dbReference type="GO" id="GO:0000781">
    <property type="term" value="C:chromosome, telomeric region"/>
    <property type="evidence" value="ECO:0007669"/>
    <property type="project" value="UniProtKB-SubCell"/>
</dbReference>
<comment type="subunit">
    <text evidence="3">Forms a homodimer and heterodimers.</text>
</comment>
<feature type="domain" description="Myb-like" evidence="13">
    <location>
        <begin position="5"/>
        <end position="57"/>
    </location>
</feature>
<comment type="function">
    <text evidence="11">Binds preferentially double-stranded telomeric repeats, but may also bind to the single telomeric strand.</text>
</comment>
<feature type="coiled-coil region" evidence="12">
    <location>
        <begin position="344"/>
        <end position="381"/>
    </location>
</feature>
<evidence type="ECO:0000259" key="13">
    <source>
        <dbReference type="PROSITE" id="PS50090"/>
    </source>
</evidence>
<gene>
    <name evidence="16" type="ORF">U9M48_020850</name>
</gene>
<dbReference type="PANTHER" id="PTHR46267:SF25">
    <property type="entry name" value="SINGLE MYB HISTONE 5"/>
    <property type="match status" value="1"/>
</dbReference>
<dbReference type="PROSITE" id="PS50090">
    <property type="entry name" value="MYB_LIKE"/>
    <property type="match status" value="1"/>
</dbReference>
<evidence type="ECO:0000256" key="12">
    <source>
        <dbReference type="SAM" id="Coils"/>
    </source>
</evidence>
<feature type="domain" description="H15" evidence="15">
    <location>
        <begin position="122"/>
        <end position="290"/>
    </location>
</feature>
<dbReference type="InterPro" id="IPR044597">
    <property type="entry name" value="SMH1-6"/>
</dbReference>
<evidence type="ECO:0000256" key="3">
    <source>
        <dbReference type="ARBA" id="ARBA00011414"/>
    </source>
</evidence>
<keyword evidence="10" id="KW-0539">Nucleus</keyword>
<evidence type="ECO:0000256" key="5">
    <source>
        <dbReference type="ARBA" id="ARBA00022895"/>
    </source>
</evidence>
<name>A0AAQ3WT88_PASNO</name>
<evidence type="ECO:0000256" key="8">
    <source>
        <dbReference type="ARBA" id="ARBA00023125"/>
    </source>
</evidence>
<evidence type="ECO:0000256" key="11">
    <source>
        <dbReference type="ARBA" id="ARBA00058078"/>
    </source>
</evidence>
<comment type="subcellular location">
    <subcellularLocation>
        <location evidence="1">Chromosome</location>
        <location evidence="1">Telomere</location>
    </subcellularLocation>
    <subcellularLocation>
        <location evidence="2">Nucleus</location>
        <location evidence="2">Nucleolus</location>
    </subcellularLocation>
</comment>
<evidence type="ECO:0000256" key="2">
    <source>
        <dbReference type="ARBA" id="ARBA00004604"/>
    </source>
</evidence>
<evidence type="ECO:0000256" key="1">
    <source>
        <dbReference type="ARBA" id="ARBA00004574"/>
    </source>
</evidence>
<dbReference type="InterPro" id="IPR017930">
    <property type="entry name" value="Myb_dom"/>
</dbReference>
<dbReference type="InterPro" id="IPR005818">
    <property type="entry name" value="Histone_H1/H5_H15"/>
</dbReference>
<dbReference type="FunFam" id="1.10.246.220:FF:000002">
    <property type="entry name" value="Telomere repeat-binding factor 1"/>
    <property type="match status" value="1"/>
</dbReference>
<evidence type="ECO:0000256" key="6">
    <source>
        <dbReference type="ARBA" id="ARBA00023015"/>
    </source>
</evidence>
<keyword evidence="9" id="KW-0804">Transcription</keyword>
<dbReference type="SMART" id="SM00717">
    <property type="entry name" value="SANT"/>
    <property type="match status" value="1"/>
</dbReference>
<proteinExistence type="predicted"/>
<keyword evidence="4" id="KW-0158">Chromosome</keyword>
<keyword evidence="17" id="KW-1185">Reference proteome</keyword>
<evidence type="ECO:0000313" key="17">
    <source>
        <dbReference type="Proteomes" id="UP001341281"/>
    </source>
</evidence>
<evidence type="ECO:0000256" key="9">
    <source>
        <dbReference type="ARBA" id="ARBA00023163"/>
    </source>
</evidence>
<dbReference type="InterPro" id="IPR009057">
    <property type="entry name" value="Homeodomain-like_sf"/>
</dbReference>
<dbReference type="GO" id="GO:0006334">
    <property type="term" value="P:nucleosome assembly"/>
    <property type="evidence" value="ECO:0007669"/>
    <property type="project" value="InterPro"/>
</dbReference>
<dbReference type="GO" id="GO:0005730">
    <property type="term" value="C:nucleolus"/>
    <property type="evidence" value="ECO:0007669"/>
    <property type="project" value="UniProtKB-SubCell"/>
</dbReference>
<dbReference type="Gene3D" id="1.10.246.220">
    <property type="match status" value="1"/>
</dbReference>
<dbReference type="AlphaFoldDB" id="A0AAQ3WT88"/>
<sequence>MGAPKQRWTSEEEAALRTGVARHGVGNWRTILNDPELSSTLRYRSNVDLKDKWRNMNVIVTASSSRDKGRTAVKKTRAAPKNNDHLAAISAVTSDVDDEIVDTKPIASVPNEAWNTSSSKKAQSRLDNIIMEAIRNLNEPMGSHRTTIANYIEFGERDMGGIPILPLAPLVRSFCFLLPRDTYSSRAPTPARAADLACRAMAEHVMYIALHENNMRIKEGSPLTGNLAGRIDFEAHQSGPSAWEGRSSSVRAEEQYWPPSDFDRLLSAKLKDLATSGKLLKVNRKYRIAPRLPHSEGRSPKMLLLEDVQKEPLKVGTDASRTLTRSQVDAELAQMATMTAEAAAAAAARAVAEAEAILAEAEVAAREAEAAEEEAQAAQAFAEAALVTLKNRNAAKLMAQG</sequence>
<evidence type="ECO:0000259" key="15">
    <source>
        <dbReference type="PROSITE" id="PS51504"/>
    </source>
</evidence>
<dbReference type="SUPFAM" id="SSF46689">
    <property type="entry name" value="Homeodomain-like"/>
    <property type="match status" value="1"/>
</dbReference>
<dbReference type="Proteomes" id="UP001341281">
    <property type="component" value="Chromosome 04"/>
</dbReference>
<dbReference type="GO" id="GO:0003691">
    <property type="term" value="F:double-stranded telomeric DNA binding"/>
    <property type="evidence" value="ECO:0007669"/>
    <property type="project" value="InterPro"/>
</dbReference>
<evidence type="ECO:0000259" key="14">
    <source>
        <dbReference type="PROSITE" id="PS51294"/>
    </source>
</evidence>
<dbReference type="EMBL" id="CP144748">
    <property type="protein sequence ID" value="WVZ72381.1"/>
    <property type="molecule type" value="Genomic_DNA"/>
</dbReference>
<dbReference type="FunFam" id="1.10.10.60:FF:000168">
    <property type="entry name" value="Telomere repeat-binding factor 1"/>
    <property type="match status" value="1"/>
</dbReference>